<comment type="caution">
    <text evidence="1">The sequence shown here is derived from an EMBL/GenBank/DDBJ whole genome shotgun (WGS) entry which is preliminary data.</text>
</comment>
<keyword evidence="2" id="KW-1185">Reference proteome</keyword>
<proteinExistence type="predicted"/>
<evidence type="ECO:0000313" key="1">
    <source>
        <dbReference type="EMBL" id="CAK5062587.1"/>
    </source>
</evidence>
<reference evidence="1" key="1">
    <citation type="submission" date="2023-11" db="EMBL/GenBank/DDBJ databases">
        <authorList>
            <person name="Poullet M."/>
        </authorList>
    </citation>
    <scope>NUCLEOTIDE SEQUENCE</scope>
    <source>
        <strain evidence="1">E1834</strain>
    </source>
</reference>
<gene>
    <name evidence="1" type="ORF">MENTE1834_LOCUS16541</name>
</gene>
<protein>
    <submittedName>
        <fullName evidence="1">Uncharacterized protein</fullName>
    </submittedName>
</protein>
<accession>A0ACB0YU03</accession>
<name>A0ACB0YU03_MELEN</name>
<evidence type="ECO:0000313" key="2">
    <source>
        <dbReference type="Proteomes" id="UP001497535"/>
    </source>
</evidence>
<dbReference type="EMBL" id="CAVMJV010000018">
    <property type="protein sequence ID" value="CAK5062587.1"/>
    <property type="molecule type" value="Genomic_DNA"/>
</dbReference>
<sequence>MACICVLSSKYFSIRECVCFCLQNIKYKKFCKNNNYKNARNAYTQTAKHEKIFTKKIITKNSKIPS</sequence>
<dbReference type="Proteomes" id="UP001497535">
    <property type="component" value="Unassembled WGS sequence"/>
</dbReference>
<organism evidence="1 2">
    <name type="scientific">Meloidogyne enterolobii</name>
    <name type="common">Root-knot nematode worm</name>
    <name type="synonym">Meloidogyne mayaguensis</name>
    <dbReference type="NCBI Taxonomy" id="390850"/>
    <lineage>
        <taxon>Eukaryota</taxon>
        <taxon>Metazoa</taxon>
        <taxon>Ecdysozoa</taxon>
        <taxon>Nematoda</taxon>
        <taxon>Chromadorea</taxon>
        <taxon>Rhabditida</taxon>
        <taxon>Tylenchina</taxon>
        <taxon>Tylenchomorpha</taxon>
        <taxon>Tylenchoidea</taxon>
        <taxon>Meloidogynidae</taxon>
        <taxon>Meloidogyninae</taxon>
        <taxon>Meloidogyne</taxon>
    </lineage>
</organism>